<evidence type="ECO:0000256" key="1">
    <source>
        <dbReference type="SAM" id="Phobius"/>
    </source>
</evidence>
<proteinExistence type="predicted"/>
<evidence type="ECO:0008006" key="4">
    <source>
        <dbReference type="Google" id="ProtNLM"/>
    </source>
</evidence>
<accession>A0ABW7FS29</accession>
<keyword evidence="1" id="KW-1133">Transmembrane helix</keyword>
<reference evidence="2 3" key="1">
    <citation type="submission" date="2024-08" db="EMBL/GenBank/DDBJ databases">
        <authorList>
            <person name="Lu H."/>
        </authorList>
    </citation>
    <scope>NUCLEOTIDE SEQUENCE [LARGE SCALE GENOMIC DNA]</scope>
    <source>
        <strain evidence="2 3">BYS180W</strain>
    </source>
</reference>
<protein>
    <recommendedName>
        <fullName evidence="4">IcmF-related N-terminal domain-containing protein</fullName>
    </recommendedName>
</protein>
<gene>
    <name evidence="2" type="ORF">ACG0Z6_02660</name>
</gene>
<name>A0ABW7FS29_9BURK</name>
<dbReference type="Proteomes" id="UP001606099">
    <property type="component" value="Unassembled WGS sequence"/>
</dbReference>
<keyword evidence="3" id="KW-1185">Reference proteome</keyword>
<comment type="caution">
    <text evidence="2">The sequence shown here is derived from an EMBL/GenBank/DDBJ whole genome shotgun (WGS) entry which is preliminary data.</text>
</comment>
<feature type="transmembrane region" description="Helical" evidence="1">
    <location>
        <begin position="37"/>
        <end position="59"/>
    </location>
</feature>
<dbReference type="RefSeq" id="WP_394458514.1">
    <property type="nucleotide sequence ID" value="NZ_JBIGHZ010000001.1"/>
</dbReference>
<evidence type="ECO:0000313" key="3">
    <source>
        <dbReference type="Proteomes" id="UP001606099"/>
    </source>
</evidence>
<keyword evidence="1" id="KW-0812">Transmembrane</keyword>
<sequence length="480" mass="51194">MGWLRGLGLLVAVTCVVWVAVLWHWQGTHRDMSVEDILIYLGALPLTLFALLLAARWAWQGVEKRLTAPEPAANPAETPAAAPTLARPPKAMRVLGAYVTTPAGDTVGAMLDAAEKNDACADLSDTLYDAEGLPVMVSCVPELSTDALTQELEALNTDKSEHPEPSAALLRALSLLEAPLQQAAEALGAWHEAQAPVSQAAPRLHVRVLAAWPQFWNAAELQVAQTWLQSRLHKWGSNVGLPPSLWLMQPSAAALPLWSQVERLADALRHERLGDALLVLATHSDVCEQRIQALDDVGQLFNARRPKGLIPGEAACAMVLDEALLSQPAAGAEDTPWLYAAALQQRDKSVDAPGRIGAKWSTAVLEQAMLSRTEAPSASCVVNDADHHSPRGAEMFAAMHEKFPDLDAAQDQRMLGPLLGHVGAVAPLLVLASAAELARQSTKPCMALSVSDPLWRLAALAEPSPQAVTASTPSESPNAA</sequence>
<feature type="transmembrane region" description="Helical" evidence="1">
    <location>
        <begin position="6"/>
        <end position="25"/>
    </location>
</feature>
<keyword evidence="1" id="KW-0472">Membrane</keyword>
<evidence type="ECO:0000313" key="2">
    <source>
        <dbReference type="EMBL" id="MFG6447141.1"/>
    </source>
</evidence>
<organism evidence="2 3">
    <name type="scientific">Roseateles rivi</name>
    <dbReference type="NCBI Taxonomy" id="3299028"/>
    <lineage>
        <taxon>Bacteria</taxon>
        <taxon>Pseudomonadati</taxon>
        <taxon>Pseudomonadota</taxon>
        <taxon>Betaproteobacteria</taxon>
        <taxon>Burkholderiales</taxon>
        <taxon>Sphaerotilaceae</taxon>
        <taxon>Roseateles</taxon>
    </lineage>
</organism>
<dbReference type="EMBL" id="JBIGHZ010000001">
    <property type="protein sequence ID" value="MFG6447141.1"/>
    <property type="molecule type" value="Genomic_DNA"/>
</dbReference>